<organism evidence="3 4">
    <name type="scientific">Edwardsiella hoshinae</name>
    <dbReference type="NCBI Taxonomy" id="93378"/>
    <lineage>
        <taxon>Bacteria</taxon>
        <taxon>Pseudomonadati</taxon>
        <taxon>Pseudomonadota</taxon>
        <taxon>Gammaproteobacteria</taxon>
        <taxon>Enterobacterales</taxon>
        <taxon>Hafniaceae</taxon>
        <taxon>Edwardsiella</taxon>
    </lineage>
</organism>
<dbReference type="InterPro" id="IPR002347">
    <property type="entry name" value="SDR_fam"/>
</dbReference>
<gene>
    <name evidence="3" type="ORF">A9798_09270</name>
</gene>
<dbReference type="RefSeq" id="WP_070244986.1">
    <property type="nucleotide sequence ID" value="NZ_CP016043.1"/>
</dbReference>
<dbReference type="Gene3D" id="3.40.50.720">
    <property type="entry name" value="NAD(P)-binding Rossmann-like Domain"/>
    <property type="match status" value="1"/>
</dbReference>
<comment type="similarity">
    <text evidence="1">Belongs to the short-chain dehydrogenases/reductases (SDR) family.</text>
</comment>
<dbReference type="PANTHER" id="PTHR42901:SF1">
    <property type="entry name" value="ALCOHOL DEHYDROGENASE"/>
    <property type="match status" value="1"/>
</dbReference>
<reference evidence="3 4" key="1">
    <citation type="submission" date="2016-06" db="EMBL/GenBank/DDBJ databases">
        <title>Complete genome sequence of Edwardsiella hoshinae ATCC 35051.</title>
        <authorList>
            <person name="Reichley S.R."/>
            <person name="Waldbieser G.C."/>
            <person name="Lawrence M.L."/>
            <person name="Griffin M.J."/>
        </authorList>
    </citation>
    <scope>NUCLEOTIDE SEQUENCE [LARGE SCALE GENOMIC DNA]</scope>
    <source>
        <strain evidence="3 4">ATCC 35051</strain>
    </source>
</reference>
<accession>A0ABN4SVY8</accession>
<evidence type="ECO:0000313" key="3">
    <source>
        <dbReference type="EMBL" id="AOV97133.1"/>
    </source>
</evidence>
<dbReference type="SUPFAM" id="SSF51735">
    <property type="entry name" value="NAD(P)-binding Rossmann-fold domains"/>
    <property type="match status" value="1"/>
</dbReference>
<keyword evidence="2" id="KW-0560">Oxidoreductase</keyword>
<sequence length="260" mass="28042">MTASTPSQTYRARADLLQDRIILVTGASAGIGREAALSYARHGAHLILLGRDSARLAALAQQIVAEGAPHPHLISCDLLTLDEAQSRALAADLSQRVTHLDGLLHSAGLLGDLAPLARQDYRQWQAVMQVNVNAQFLLTRDLLPLLQRATRASLIFTSSSVGRQGRAGWGAYAVSKFATEGMMQVWAEELAATTVRVNAINPGATRTAMRASAYPDEDPLTLLTPAQIMPLYLYLMGDDSQNEHGRSLDAQPNRRPGRAG</sequence>
<dbReference type="EMBL" id="CP016043">
    <property type="protein sequence ID" value="AOV97133.1"/>
    <property type="molecule type" value="Genomic_DNA"/>
</dbReference>
<proteinExistence type="inferred from homology"/>
<dbReference type="PROSITE" id="PS00061">
    <property type="entry name" value="ADH_SHORT"/>
    <property type="match status" value="1"/>
</dbReference>
<evidence type="ECO:0000313" key="4">
    <source>
        <dbReference type="Proteomes" id="UP000175893"/>
    </source>
</evidence>
<dbReference type="PANTHER" id="PTHR42901">
    <property type="entry name" value="ALCOHOL DEHYDROGENASE"/>
    <property type="match status" value="1"/>
</dbReference>
<evidence type="ECO:0000256" key="1">
    <source>
        <dbReference type="ARBA" id="ARBA00006484"/>
    </source>
</evidence>
<keyword evidence="4" id="KW-1185">Reference proteome</keyword>
<dbReference type="Pfam" id="PF00106">
    <property type="entry name" value="adh_short"/>
    <property type="match status" value="1"/>
</dbReference>
<dbReference type="InterPro" id="IPR036291">
    <property type="entry name" value="NAD(P)-bd_dom_sf"/>
</dbReference>
<dbReference type="InterPro" id="IPR020904">
    <property type="entry name" value="Sc_DH/Rdtase_CS"/>
</dbReference>
<dbReference type="PRINTS" id="PR00081">
    <property type="entry name" value="GDHRDH"/>
</dbReference>
<name>A0ABN4SVY8_9GAMM</name>
<dbReference type="Proteomes" id="UP000175893">
    <property type="component" value="Chromosome"/>
</dbReference>
<protein>
    <submittedName>
        <fullName evidence="3">YciK family oxidoreductase</fullName>
    </submittedName>
</protein>
<dbReference type="NCBIfam" id="NF006509">
    <property type="entry name" value="PRK08945.1"/>
    <property type="match status" value="1"/>
</dbReference>
<evidence type="ECO:0000256" key="2">
    <source>
        <dbReference type="ARBA" id="ARBA00023002"/>
    </source>
</evidence>